<dbReference type="Proteomes" id="UP000319865">
    <property type="component" value="Unassembled WGS sequence"/>
</dbReference>
<dbReference type="AlphaFoldDB" id="A0A543PF06"/>
<reference evidence="3 4" key="1">
    <citation type="submission" date="2019-06" db="EMBL/GenBank/DDBJ databases">
        <title>Sequencing the genomes of 1000 actinobacteria strains.</title>
        <authorList>
            <person name="Klenk H.-P."/>
        </authorList>
    </citation>
    <scope>NUCLEOTIDE SEQUENCE [LARGE SCALE GENOMIC DNA]</scope>
    <source>
        <strain evidence="3 4">DSM 46837</strain>
    </source>
</reference>
<keyword evidence="2" id="KW-1133">Transmembrane helix</keyword>
<evidence type="ECO:0000313" key="4">
    <source>
        <dbReference type="Proteomes" id="UP000319865"/>
    </source>
</evidence>
<keyword evidence="2" id="KW-0812">Transmembrane</keyword>
<proteinExistence type="predicted"/>
<dbReference type="RefSeq" id="WP_142025279.1">
    <property type="nucleotide sequence ID" value="NZ_VFQE01000001.1"/>
</dbReference>
<evidence type="ECO:0000256" key="2">
    <source>
        <dbReference type="SAM" id="Phobius"/>
    </source>
</evidence>
<evidence type="ECO:0000256" key="1">
    <source>
        <dbReference type="SAM" id="MobiDB-lite"/>
    </source>
</evidence>
<dbReference type="OrthoDB" id="5192631at2"/>
<feature type="transmembrane region" description="Helical" evidence="2">
    <location>
        <begin position="192"/>
        <end position="215"/>
    </location>
</feature>
<feature type="transmembrane region" description="Helical" evidence="2">
    <location>
        <begin position="152"/>
        <end position="171"/>
    </location>
</feature>
<evidence type="ECO:0000313" key="3">
    <source>
        <dbReference type="EMBL" id="TQN42672.1"/>
    </source>
</evidence>
<sequence length="216" mass="23201">MRSSWRECAGDPGRTSFAVTRAGRAHLAERTTACNAVTEQAADLLGERQEHAMTADTATYRRGLGARAADAARRRRPDRHRGPEPRRRHGKTVEAFGPPRSYAARIAPASGGSRPAFWALPLSGAAVGWLIATSAFDLVEVDASGLPDGLPAWIAPLVAVLLRIPPAVAQMRRSSRIRDPRTGKWLTPSPRGVPVVMGGFLIVLGAAVWVITLFVN</sequence>
<keyword evidence="2" id="KW-0472">Membrane</keyword>
<dbReference type="EMBL" id="VFQE01000001">
    <property type="protein sequence ID" value="TQN42672.1"/>
    <property type="molecule type" value="Genomic_DNA"/>
</dbReference>
<feature type="region of interest" description="Disordered" evidence="1">
    <location>
        <begin position="64"/>
        <end position="95"/>
    </location>
</feature>
<gene>
    <name evidence="3" type="ORF">FHU33_2078</name>
</gene>
<accession>A0A543PF06</accession>
<keyword evidence="4" id="KW-1185">Reference proteome</keyword>
<organism evidence="3 4">
    <name type="scientific">Blastococcus colisei</name>
    <dbReference type="NCBI Taxonomy" id="1564162"/>
    <lineage>
        <taxon>Bacteria</taxon>
        <taxon>Bacillati</taxon>
        <taxon>Actinomycetota</taxon>
        <taxon>Actinomycetes</taxon>
        <taxon>Geodermatophilales</taxon>
        <taxon>Geodermatophilaceae</taxon>
        <taxon>Blastococcus</taxon>
    </lineage>
</organism>
<protein>
    <submittedName>
        <fullName evidence="3">Uncharacterized protein</fullName>
    </submittedName>
</protein>
<comment type="caution">
    <text evidence="3">The sequence shown here is derived from an EMBL/GenBank/DDBJ whole genome shotgun (WGS) entry which is preliminary data.</text>
</comment>
<feature type="transmembrane region" description="Helical" evidence="2">
    <location>
        <begin position="115"/>
        <end position="132"/>
    </location>
</feature>
<name>A0A543PF06_9ACTN</name>